<accession>A0A179F0T7</accession>
<comment type="caution">
    <text evidence="2">The sequence shown here is derived from an EMBL/GenBank/DDBJ whole genome shotgun (WGS) entry which is preliminary data.</text>
</comment>
<gene>
    <name evidence="2" type="ORF">VFPPC_14987</name>
</gene>
<feature type="transmembrane region" description="Helical" evidence="1">
    <location>
        <begin position="186"/>
        <end position="207"/>
    </location>
</feature>
<keyword evidence="1" id="KW-0812">Transmembrane</keyword>
<keyword evidence="1" id="KW-0472">Membrane</keyword>
<proteinExistence type="predicted"/>
<dbReference type="EMBL" id="LSBJ02000012">
    <property type="protein sequence ID" value="OAQ59056.1"/>
    <property type="molecule type" value="Genomic_DNA"/>
</dbReference>
<keyword evidence="3" id="KW-1185">Reference proteome</keyword>
<dbReference type="Proteomes" id="UP000078397">
    <property type="component" value="Unassembled WGS sequence"/>
</dbReference>
<feature type="transmembrane region" description="Helical" evidence="1">
    <location>
        <begin position="105"/>
        <end position="131"/>
    </location>
</feature>
<reference evidence="2 3" key="1">
    <citation type="journal article" date="2016" name="PLoS Pathog.">
        <title>Biosynthesis of antibiotic leucinostatins in bio-control fungus Purpureocillium lilacinum and their inhibition on phytophthora revealed by genome mining.</title>
        <authorList>
            <person name="Wang G."/>
            <person name="Liu Z."/>
            <person name="Lin R."/>
            <person name="Li E."/>
            <person name="Mao Z."/>
            <person name="Ling J."/>
            <person name="Yang Y."/>
            <person name="Yin W.B."/>
            <person name="Xie B."/>
        </authorList>
    </citation>
    <scope>NUCLEOTIDE SEQUENCE [LARGE SCALE GENOMIC DNA]</scope>
    <source>
        <strain evidence="2">170</strain>
    </source>
</reference>
<organism evidence="2 3">
    <name type="scientific">Pochonia chlamydosporia 170</name>
    <dbReference type="NCBI Taxonomy" id="1380566"/>
    <lineage>
        <taxon>Eukaryota</taxon>
        <taxon>Fungi</taxon>
        <taxon>Dikarya</taxon>
        <taxon>Ascomycota</taxon>
        <taxon>Pezizomycotina</taxon>
        <taxon>Sordariomycetes</taxon>
        <taxon>Hypocreomycetidae</taxon>
        <taxon>Hypocreales</taxon>
        <taxon>Clavicipitaceae</taxon>
        <taxon>Pochonia</taxon>
    </lineage>
</organism>
<dbReference type="RefSeq" id="XP_018137136.1">
    <property type="nucleotide sequence ID" value="XM_018292750.1"/>
</dbReference>
<feature type="transmembrane region" description="Helical" evidence="1">
    <location>
        <begin position="143"/>
        <end position="166"/>
    </location>
</feature>
<dbReference type="AlphaFoldDB" id="A0A179F0T7"/>
<evidence type="ECO:0000256" key="1">
    <source>
        <dbReference type="SAM" id="Phobius"/>
    </source>
</evidence>
<name>A0A179F0T7_METCM</name>
<dbReference type="GeneID" id="28856744"/>
<evidence type="ECO:0000313" key="3">
    <source>
        <dbReference type="Proteomes" id="UP000078397"/>
    </source>
</evidence>
<keyword evidence="1" id="KW-1133">Transmembrane helix</keyword>
<dbReference type="KEGG" id="pchm:VFPPC_14987"/>
<protein>
    <submittedName>
        <fullName evidence="2">Uncharacterized protein</fullName>
    </submittedName>
</protein>
<evidence type="ECO:0000313" key="2">
    <source>
        <dbReference type="EMBL" id="OAQ59056.1"/>
    </source>
</evidence>
<sequence>MGLQKLAPKLIKLFSRGISIPNPIESVVAKATEAVGGGVAKATQAAGEGLDAAKNTGKELVAEVLEKAKVNITAMIGNKQGCIGAAIGSDNIGSVCGDLSSRLLVLMWMTVVFLMSSSLLSILYFLATTFLGQSPKKMARIRWPIIILSGLGTLGALVLFLVPYFFELLLNSLNSHVDGQMDVGWAYKGSIGIFVIACLHLLSTALLSSSRHRIEPSSASEKGTATKSWNGM</sequence>